<dbReference type="PANTHER" id="PTHR42788:SF2">
    <property type="entry name" value="ABC TRANSPORTER ATP-BINDING PROTEIN"/>
    <property type="match status" value="1"/>
</dbReference>
<dbReference type="Pfam" id="PF00005">
    <property type="entry name" value="ABC_tran"/>
    <property type="match status" value="1"/>
</dbReference>
<dbReference type="InterPro" id="IPR003439">
    <property type="entry name" value="ABC_transporter-like_ATP-bd"/>
</dbReference>
<dbReference type="PANTHER" id="PTHR42788">
    <property type="entry name" value="TAURINE IMPORT ATP-BINDING PROTEIN-RELATED"/>
    <property type="match status" value="1"/>
</dbReference>
<dbReference type="RefSeq" id="WP_379584165.1">
    <property type="nucleotide sequence ID" value="NZ_JBHSQW010000015.1"/>
</dbReference>
<dbReference type="CDD" id="cd03293">
    <property type="entry name" value="ABC_NrtD_SsuB_transporters"/>
    <property type="match status" value="1"/>
</dbReference>
<dbReference type="PROSITE" id="PS00211">
    <property type="entry name" value="ABC_TRANSPORTER_1"/>
    <property type="match status" value="1"/>
</dbReference>
<organism evidence="5 6">
    <name type="scientific">Pseudonocardia hispaniensis</name>
    <dbReference type="NCBI Taxonomy" id="904933"/>
    <lineage>
        <taxon>Bacteria</taxon>
        <taxon>Bacillati</taxon>
        <taxon>Actinomycetota</taxon>
        <taxon>Actinomycetes</taxon>
        <taxon>Pseudonocardiales</taxon>
        <taxon>Pseudonocardiaceae</taxon>
        <taxon>Pseudonocardia</taxon>
    </lineage>
</organism>
<dbReference type="Proteomes" id="UP001596302">
    <property type="component" value="Unassembled WGS sequence"/>
</dbReference>
<name>A0ABW1J0D4_9PSEU</name>
<evidence type="ECO:0000256" key="2">
    <source>
        <dbReference type="ARBA" id="ARBA00022741"/>
    </source>
</evidence>
<dbReference type="SUPFAM" id="SSF52540">
    <property type="entry name" value="P-loop containing nucleoside triphosphate hydrolases"/>
    <property type="match status" value="1"/>
</dbReference>
<accession>A0ABW1J0D4</accession>
<dbReference type="Gene3D" id="3.40.50.300">
    <property type="entry name" value="P-loop containing nucleotide triphosphate hydrolases"/>
    <property type="match status" value="1"/>
</dbReference>
<gene>
    <name evidence="5" type="ORF">ACFQE5_07875</name>
</gene>
<comment type="caution">
    <text evidence="5">The sequence shown here is derived from an EMBL/GenBank/DDBJ whole genome shotgun (WGS) entry which is preliminary data.</text>
</comment>
<evidence type="ECO:0000256" key="3">
    <source>
        <dbReference type="ARBA" id="ARBA00022840"/>
    </source>
</evidence>
<protein>
    <submittedName>
        <fullName evidence="5">ABC transporter ATP-binding protein</fullName>
    </submittedName>
</protein>
<dbReference type="InterPro" id="IPR050166">
    <property type="entry name" value="ABC_transporter_ATP-bind"/>
</dbReference>
<dbReference type="InterPro" id="IPR003593">
    <property type="entry name" value="AAA+_ATPase"/>
</dbReference>
<evidence type="ECO:0000313" key="6">
    <source>
        <dbReference type="Proteomes" id="UP001596302"/>
    </source>
</evidence>
<dbReference type="InterPro" id="IPR017871">
    <property type="entry name" value="ABC_transporter-like_CS"/>
</dbReference>
<reference evidence="6" key="1">
    <citation type="journal article" date="2019" name="Int. J. Syst. Evol. Microbiol.">
        <title>The Global Catalogue of Microorganisms (GCM) 10K type strain sequencing project: providing services to taxonomists for standard genome sequencing and annotation.</title>
        <authorList>
            <consortium name="The Broad Institute Genomics Platform"/>
            <consortium name="The Broad Institute Genome Sequencing Center for Infectious Disease"/>
            <person name="Wu L."/>
            <person name="Ma J."/>
        </authorList>
    </citation>
    <scope>NUCLEOTIDE SEQUENCE [LARGE SCALE GENOMIC DNA]</scope>
    <source>
        <strain evidence="6">CCM 8391</strain>
    </source>
</reference>
<dbReference type="GO" id="GO:0005524">
    <property type="term" value="F:ATP binding"/>
    <property type="evidence" value="ECO:0007669"/>
    <property type="project" value="UniProtKB-KW"/>
</dbReference>
<evidence type="ECO:0000259" key="4">
    <source>
        <dbReference type="PROSITE" id="PS50893"/>
    </source>
</evidence>
<sequence>MREIRVEHLAKSFGTLPVLADVSLRVAPGEFVSIIGPSGCGKSTLFNVLAGLVAPDSGRVLVDGAPADRSAFGYMPQKDLLFPWRTVLDNAALGLEVAGMRKRAARQKAQALFEPFGLTGFERARPSQLSGGMRQRAALLRTVVQDRDVLLLDEPFGALDSLTRTGMQEWLEGVRARYGWTVLLITHDIREAVFLSDRVVVLGPRPATVCDEVEVGLPRPRTVEILTRPRFGAAEAEVLAALRGPTRGCPGTTAPVSRGAGSGRSRQTWKWLLSDST</sequence>
<keyword evidence="2" id="KW-0547">Nucleotide-binding</keyword>
<evidence type="ECO:0000313" key="5">
    <source>
        <dbReference type="EMBL" id="MFC5994127.1"/>
    </source>
</evidence>
<feature type="domain" description="ABC transporter" evidence="4">
    <location>
        <begin position="4"/>
        <end position="229"/>
    </location>
</feature>
<dbReference type="SMART" id="SM00382">
    <property type="entry name" value="AAA"/>
    <property type="match status" value="1"/>
</dbReference>
<dbReference type="PROSITE" id="PS50893">
    <property type="entry name" value="ABC_TRANSPORTER_2"/>
    <property type="match status" value="1"/>
</dbReference>
<dbReference type="EMBL" id="JBHSQW010000015">
    <property type="protein sequence ID" value="MFC5994127.1"/>
    <property type="molecule type" value="Genomic_DNA"/>
</dbReference>
<evidence type="ECO:0000256" key="1">
    <source>
        <dbReference type="ARBA" id="ARBA00022448"/>
    </source>
</evidence>
<proteinExistence type="predicted"/>
<dbReference type="InterPro" id="IPR027417">
    <property type="entry name" value="P-loop_NTPase"/>
</dbReference>
<keyword evidence="1" id="KW-0813">Transport</keyword>
<keyword evidence="3 5" id="KW-0067">ATP-binding</keyword>
<keyword evidence="6" id="KW-1185">Reference proteome</keyword>